<comment type="caution">
    <text evidence="1">The sequence shown here is derived from an EMBL/GenBank/DDBJ whole genome shotgun (WGS) entry which is preliminary data.</text>
</comment>
<evidence type="ECO:0000313" key="1">
    <source>
        <dbReference type="EMBL" id="EDM46238.1"/>
    </source>
</evidence>
<reference evidence="1 2" key="1">
    <citation type="submission" date="2007-06" db="EMBL/GenBank/DDBJ databases">
        <authorList>
            <person name="Green D."/>
            <person name="Ferriera S."/>
            <person name="Johnson J."/>
            <person name="Kravitz S."/>
            <person name="Beeson K."/>
            <person name="Sutton G."/>
            <person name="Rogers Y.-H."/>
            <person name="Friedman R."/>
            <person name="Frazier M."/>
            <person name="Venter J.C."/>
        </authorList>
    </citation>
    <scope>NUCLEOTIDE SEQUENCE [LARGE SCALE GENOMIC DNA]</scope>
    <source>
        <strain evidence="1 2">DG893</strain>
    </source>
</reference>
<gene>
    <name evidence="1" type="ORF">MDG893_05029</name>
</gene>
<sequence>MLLMIDNQHAVHMGANEFAAIR</sequence>
<accession>A6F4S4</accession>
<dbReference type="EMBL" id="ABCP01000047">
    <property type="protein sequence ID" value="EDM46238.1"/>
    <property type="molecule type" value="Genomic_DNA"/>
</dbReference>
<name>A6F4S4_9GAMM</name>
<protein>
    <submittedName>
        <fullName evidence="1">Uncharacterized protein</fullName>
    </submittedName>
</protein>
<dbReference type="STRING" id="443152.MDG893_05029"/>
<proteinExistence type="predicted"/>
<dbReference type="AlphaFoldDB" id="A6F4S4"/>
<dbReference type="Proteomes" id="UP000005856">
    <property type="component" value="Unassembled WGS sequence"/>
</dbReference>
<evidence type="ECO:0000313" key="2">
    <source>
        <dbReference type="Proteomes" id="UP000005856"/>
    </source>
</evidence>
<keyword evidence="2" id="KW-1185">Reference proteome</keyword>
<organism evidence="1 2">
    <name type="scientific">Marinobacter algicola DG893</name>
    <dbReference type="NCBI Taxonomy" id="443152"/>
    <lineage>
        <taxon>Bacteria</taxon>
        <taxon>Pseudomonadati</taxon>
        <taxon>Pseudomonadota</taxon>
        <taxon>Gammaproteobacteria</taxon>
        <taxon>Pseudomonadales</taxon>
        <taxon>Marinobacteraceae</taxon>
        <taxon>Marinobacter</taxon>
    </lineage>
</organism>